<sequence length="121" mass="14365">MMKKNNKNYQMLLFCDKTGLSIEYNEDNNIFQFHQLPVHNNITKFINYAYVYINDIILFFGGWNDFDWIALKSIHKYSIQKNKWTTFKNTLPNPLYHCIAILSEDNNDIHIIGGKNNKNIT</sequence>
<accession>X6L8E6</accession>
<gene>
    <name evidence="1" type="ORF">RFI_40215</name>
</gene>
<dbReference type="InterPro" id="IPR015915">
    <property type="entry name" value="Kelch-typ_b-propeller"/>
</dbReference>
<dbReference type="Gene3D" id="2.120.10.80">
    <property type="entry name" value="Kelch-type beta propeller"/>
    <property type="match status" value="1"/>
</dbReference>
<feature type="non-terminal residue" evidence="1">
    <location>
        <position position="121"/>
    </location>
</feature>
<dbReference type="Pfam" id="PF01344">
    <property type="entry name" value="Kelch_1"/>
    <property type="match status" value="1"/>
</dbReference>
<dbReference type="EMBL" id="ASPP01050104">
    <property type="protein sequence ID" value="ETN97316.1"/>
    <property type="molecule type" value="Genomic_DNA"/>
</dbReference>
<evidence type="ECO:0000313" key="2">
    <source>
        <dbReference type="Proteomes" id="UP000023152"/>
    </source>
</evidence>
<dbReference type="SUPFAM" id="SSF117281">
    <property type="entry name" value="Kelch motif"/>
    <property type="match status" value="1"/>
</dbReference>
<reference evidence="1 2" key="1">
    <citation type="journal article" date="2013" name="Curr. Biol.">
        <title>The Genome of the Foraminiferan Reticulomyxa filosa.</title>
        <authorList>
            <person name="Glockner G."/>
            <person name="Hulsmann N."/>
            <person name="Schleicher M."/>
            <person name="Noegel A.A."/>
            <person name="Eichinger L."/>
            <person name="Gallinger C."/>
            <person name="Pawlowski J."/>
            <person name="Sierra R."/>
            <person name="Euteneuer U."/>
            <person name="Pillet L."/>
            <person name="Moustafa A."/>
            <person name="Platzer M."/>
            <person name="Groth M."/>
            <person name="Szafranski K."/>
            <person name="Schliwa M."/>
        </authorList>
    </citation>
    <scope>NUCLEOTIDE SEQUENCE [LARGE SCALE GENOMIC DNA]</scope>
</reference>
<dbReference type="AlphaFoldDB" id="X6L8E6"/>
<name>X6L8E6_RETFI</name>
<dbReference type="InterPro" id="IPR006652">
    <property type="entry name" value="Kelch_1"/>
</dbReference>
<comment type="caution">
    <text evidence="1">The sequence shown here is derived from an EMBL/GenBank/DDBJ whole genome shotgun (WGS) entry which is preliminary data.</text>
</comment>
<keyword evidence="2" id="KW-1185">Reference proteome</keyword>
<evidence type="ECO:0000313" key="1">
    <source>
        <dbReference type="EMBL" id="ETN97316.1"/>
    </source>
</evidence>
<protein>
    <recommendedName>
        <fullName evidence="3">Kelch motif family protein</fullName>
    </recommendedName>
</protein>
<evidence type="ECO:0008006" key="3">
    <source>
        <dbReference type="Google" id="ProtNLM"/>
    </source>
</evidence>
<proteinExistence type="predicted"/>
<organism evidence="1 2">
    <name type="scientific">Reticulomyxa filosa</name>
    <dbReference type="NCBI Taxonomy" id="46433"/>
    <lineage>
        <taxon>Eukaryota</taxon>
        <taxon>Sar</taxon>
        <taxon>Rhizaria</taxon>
        <taxon>Retaria</taxon>
        <taxon>Foraminifera</taxon>
        <taxon>Monothalamids</taxon>
        <taxon>Reticulomyxidae</taxon>
        <taxon>Reticulomyxa</taxon>
    </lineage>
</organism>
<dbReference type="Proteomes" id="UP000023152">
    <property type="component" value="Unassembled WGS sequence"/>
</dbReference>